<dbReference type="EMBL" id="FORX01000014">
    <property type="protein sequence ID" value="SFK10758.1"/>
    <property type="molecule type" value="Genomic_DNA"/>
</dbReference>
<name>A0A1I3WT88_9BACT</name>
<proteinExistence type="inferred from homology"/>
<dbReference type="AlphaFoldDB" id="A0A1I3WT88"/>
<keyword evidence="2" id="KW-0680">Restriction system</keyword>
<keyword evidence="4" id="KW-1185">Reference proteome</keyword>
<evidence type="ECO:0000313" key="3">
    <source>
        <dbReference type="EMBL" id="SFK10758.1"/>
    </source>
</evidence>
<dbReference type="InterPro" id="IPR038333">
    <property type="entry name" value="T1MK-like_N_sf"/>
</dbReference>
<protein>
    <submittedName>
        <fullName evidence="3">Uncharacterized protein</fullName>
    </submittedName>
</protein>
<evidence type="ECO:0000313" key="4">
    <source>
        <dbReference type="Proteomes" id="UP000198635"/>
    </source>
</evidence>
<gene>
    <name evidence="3" type="ORF">SAMN04488082_11456</name>
</gene>
<dbReference type="RefSeq" id="WP_177193162.1">
    <property type="nucleotide sequence ID" value="NZ_FORX01000014.1"/>
</dbReference>
<dbReference type="Gene3D" id="1.20.1260.30">
    <property type="match status" value="1"/>
</dbReference>
<evidence type="ECO:0000256" key="1">
    <source>
        <dbReference type="ARBA" id="ARBA00006594"/>
    </source>
</evidence>
<dbReference type="STRING" id="52560.SAMN04488082_11456"/>
<dbReference type="GO" id="GO:0009307">
    <property type="term" value="P:DNA restriction-modification system"/>
    <property type="evidence" value="ECO:0007669"/>
    <property type="project" value="UniProtKB-KW"/>
</dbReference>
<comment type="similarity">
    <text evidence="1">Belongs to the N(4)/N(6)-methyltransferase family.</text>
</comment>
<sequence>MLQNNPELKSKIGQLWNKFWAGGISNPLTAIEQITYLLRKSGRHIGTRKLFLFVLIAD</sequence>
<evidence type="ECO:0000256" key="2">
    <source>
        <dbReference type="ARBA" id="ARBA00022747"/>
    </source>
</evidence>
<accession>A0A1I3WT88</accession>
<organism evidence="3 4">
    <name type="scientific">Desulfomicrobium apsheronum</name>
    <dbReference type="NCBI Taxonomy" id="52560"/>
    <lineage>
        <taxon>Bacteria</taxon>
        <taxon>Pseudomonadati</taxon>
        <taxon>Thermodesulfobacteriota</taxon>
        <taxon>Desulfovibrionia</taxon>
        <taxon>Desulfovibrionales</taxon>
        <taxon>Desulfomicrobiaceae</taxon>
        <taxon>Desulfomicrobium</taxon>
    </lineage>
</organism>
<dbReference type="Proteomes" id="UP000198635">
    <property type="component" value="Unassembled WGS sequence"/>
</dbReference>
<reference evidence="4" key="1">
    <citation type="submission" date="2016-10" db="EMBL/GenBank/DDBJ databases">
        <authorList>
            <person name="Varghese N."/>
            <person name="Submissions S."/>
        </authorList>
    </citation>
    <scope>NUCLEOTIDE SEQUENCE [LARGE SCALE GENOMIC DNA]</scope>
    <source>
        <strain evidence="4">DSM 5918</strain>
    </source>
</reference>